<feature type="transmembrane region" description="Helical" evidence="8">
    <location>
        <begin position="824"/>
        <end position="844"/>
    </location>
</feature>
<dbReference type="Pfam" id="PF00361">
    <property type="entry name" value="Proton_antipo_M"/>
    <property type="match status" value="1"/>
</dbReference>
<sequence length="937" mass="98581">MLAILLAHAAAALLAPPCVRSLGRRAFYLLALVPLAGFGWVTANWNSGQAIDIRWAPGIHMNLQLRFDALSSILAALVLGIGALILAYCARYFDDHDRQRLGIFAGYLVAFAGAMFGLVTSDNMLLLFTFWEATTVLSFLLVGHHAEHVAGRRAALQALLVTGAGGLAMLVGIIVLGQRDGTYLLSEVVRRADPHDWSTGIAIVLILVGALSKSAIVPLHFWLPGAMAAPTPVSAYLHAAAMVKAGVYLVARLSPAFAVAAPWHPIVLTLGLLSMLLAGLRALQVYDLKLVLAFGTVSQLGFLMVLLGLGTPDAALAGVALMVAHALFKACLFMVVGIIDHSAGTRDLRRLSGIGRRAPVLCVVATLAAASMAGIPPLIGFVGKEGAFAAVLDAENLAAPVRAALAAGVVIGSMLTVGYSIRFLWGAFGSKGVRIGAPEPETHWHRPDPMFVAPPALLAALSLAAGLGAALPDRLLRPYAESVPGEDLSHLALWHGWGLPVTLTMVAITCGIVLFEIRDRIGESANPWLGNADRVYDATLRAMDQLSLRMTGAIQRGSLPLNQALILITLIVLPIGMLVTGARTNVRLRLWDSPLQAVIGLIMIGMALGATMMRNRLAGVLLVGVTGYGCGVIFALHGAPDLALTQFLVETLTLVIFVLVLRKFPAEIEPNRTAPFRIRRAILASLVGATVAILAACAAAGRGAEPIWHRIPRAAYDLGGGRNAVNVLLVDIRAWDTLGEISVLVVAATGVASLVFRSRRFGTLPRVADAPGYIPDPARSYWLPASHLVAPRDRSMVLAMTTRLLFPTIMMLSVYFFFAGHNAPGGGFAGGLLAGLALVLRYLAGGRYELAEALPVDAGHVLGAGLTLSAATATGSLLLGAPPLSSAIVELTLPVVGHVKLVTAMLFDLGVYLIVVGLVLDVLRSLGARLDTESLPS</sequence>
<feature type="domain" description="MrpA C-terminal/MbhE" evidence="12">
    <location>
        <begin position="677"/>
        <end position="759"/>
    </location>
</feature>
<evidence type="ECO:0000256" key="8">
    <source>
        <dbReference type="SAM" id="Phobius"/>
    </source>
</evidence>
<keyword evidence="4 7" id="KW-0812">Transmembrane</keyword>
<dbReference type="RefSeq" id="WP_068006218.1">
    <property type="nucleotide sequence ID" value="NZ_QQBC01000017.1"/>
</dbReference>
<dbReference type="AlphaFoldDB" id="A0A370HMC9"/>
<feature type="transmembrane region" description="Helical" evidence="8">
    <location>
        <begin position="403"/>
        <end position="425"/>
    </location>
</feature>
<dbReference type="Pfam" id="PF20501">
    <property type="entry name" value="MbhE"/>
    <property type="match status" value="1"/>
</dbReference>
<evidence type="ECO:0000256" key="7">
    <source>
        <dbReference type="RuleBase" id="RU000320"/>
    </source>
</evidence>
<feature type="transmembrane region" description="Helical" evidence="8">
    <location>
        <begin position="125"/>
        <end position="142"/>
    </location>
</feature>
<keyword evidence="2" id="KW-0813">Transport</keyword>
<feature type="transmembrane region" description="Helical" evidence="8">
    <location>
        <begin position="737"/>
        <end position="756"/>
    </location>
</feature>
<evidence type="ECO:0000256" key="5">
    <source>
        <dbReference type="ARBA" id="ARBA00022989"/>
    </source>
</evidence>
<dbReference type="InterPro" id="IPR050616">
    <property type="entry name" value="CPA3_Na-H_Antiporter_A"/>
</dbReference>
<dbReference type="InterPro" id="IPR001750">
    <property type="entry name" value="ND/Mrp_TM"/>
</dbReference>
<evidence type="ECO:0000256" key="1">
    <source>
        <dbReference type="ARBA" id="ARBA00004651"/>
    </source>
</evidence>
<dbReference type="STRING" id="1210086.GCA_001613105_06686"/>
<feature type="transmembrane region" description="Helical" evidence="8">
    <location>
        <begin position="796"/>
        <end position="818"/>
    </location>
</feature>
<organism evidence="13 14">
    <name type="scientific">Nocardia pseudobrasiliensis</name>
    <dbReference type="NCBI Taxonomy" id="45979"/>
    <lineage>
        <taxon>Bacteria</taxon>
        <taxon>Bacillati</taxon>
        <taxon>Actinomycetota</taxon>
        <taxon>Actinomycetes</taxon>
        <taxon>Mycobacteriales</taxon>
        <taxon>Nocardiaceae</taxon>
        <taxon>Nocardia</taxon>
    </lineage>
</organism>
<feature type="transmembrane region" description="Helical" evidence="8">
    <location>
        <begin position="290"/>
        <end position="309"/>
    </location>
</feature>
<evidence type="ECO:0000256" key="6">
    <source>
        <dbReference type="ARBA" id="ARBA00023136"/>
    </source>
</evidence>
<feature type="transmembrane region" description="Helical" evidence="8">
    <location>
        <begin position="856"/>
        <end position="881"/>
    </location>
</feature>
<feature type="transmembrane region" description="Helical" evidence="8">
    <location>
        <begin position="263"/>
        <end position="283"/>
    </location>
</feature>
<feature type="transmembrane region" description="Helical" evidence="8">
    <location>
        <begin position="101"/>
        <end position="119"/>
    </location>
</feature>
<feature type="transmembrane region" description="Helical" evidence="8">
    <location>
        <begin position="642"/>
        <end position="661"/>
    </location>
</feature>
<gene>
    <name evidence="13" type="ORF">DFR76_11758</name>
</gene>
<evidence type="ECO:0000259" key="9">
    <source>
        <dbReference type="Pfam" id="PF00361"/>
    </source>
</evidence>
<dbReference type="Pfam" id="PF13244">
    <property type="entry name" value="MbhD"/>
    <property type="match status" value="1"/>
</dbReference>
<feature type="transmembrane region" description="Helical" evidence="8">
    <location>
        <begin position="360"/>
        <end position="383"/>
    </location>
</feature>
<keyword evidence="5 8" id="KW-1133">Transmembrane helix</keyword>
<evidence type="ECO:0000313" key="14">
    <source>
        <dbReference type="Proteomes" id="UP000254869"/>
    </source>
</evidence>
<dbReference type="Pfam" id="PF04039">
    <property type="entry name" value="MnhB"/>
    <property type="match status" value="1"/>
</dbReference>
<feature type="transmembrane region" description="Helical" evidence="8">
    <location>
        <begin position="315"/>
        <end position="339"/>
    </location>
</feature>
<dbReference type="EMBL" id="QQBC01000017">
    <property type="protein sequence ID" value="RDI59726.1"/>
    <property type="molecule type" value="Genomic_DNA"/>
</dbReference>
<feature type="domain" description="MrpA C-terminal/MbhD" evidence="11">
    <location>
        <begin position="601"/>
        <end position="665"/>
    </location>
</feature>
<dbReference type="NCBIfam" id="NF009284">
    <property type="entry name" value="PRK12644.1"/>
    <property type="match status" value="1"/>
</dbReference>
<keyword evidence="3" id="KW-1003">Cell membrane</keyword>
<feature type="domain" description="Na+/H+ antiporter MnhB subunit-related protein" evidence="10">
    <location>
        <begin position="797"/>
        <end position="920"/>
    </location>
</feature>
<dbReference type="PANTHER" id="PTHR43373">
    <property type="entry name" value="NA(+)/H(+) ANTIPORTER SUBUNIT"/>
    <property type="match status" value="1"/>
</dbReference>
<keyword evidence="14" id="KW-1185">Reference proteome</keyword>
<evidence type="ECO:0000313" key="13">
    <source>
        <dbReference type="EMBL" id="RDI59726.1"/>
    </source>
</evidence>
<feature type="transmembrane region" description="Helical" evidence="8">
    <location>
        <begin position="491"/>
        <end position="515"/>
    </location>
</feature>
<reference evidence="13 14" key="1">
    <citation type="submission" date="2018-07" db="EMBL/GenBank/DDBJ databases">
        <title>Genomic Encyclopedia of Type Strains, Phase IV (KMG-IV): sequencing the most valuable type-strain genomes for metagenomic binning, comparative biology and taxonomic classification.</title>
        <authorList>
            <person name="Goeker M."/>
        </authorList>
    </citation>
    <scope>NUCLEOTIDE SEQUENCE [LARGE SCALE GENOMIC DNA]</scope>
    <source>
        <strain evidence="13 14">DSM 44290</strain>
    </source>
</reference>
<feature type="transmembrane region" description="Helical" evidence="8">
    <location>
        <begin position="451"/>
        <end position="471"/>
    </location>
</feature>
<feature type="transmembrane region" description="Helical" evidence="8">
    <location>
        <begin position="69"/>
        <end position="89"/>
    </location>
</feature>
<keyword evidence="6 8" id="KW-0472">Membrane</keyword>
<feature type="transmembrane region" description="Helical" evidence="8">
    <location>
        <begin position="594"/>
        <end position="610"/>
    </location>
</feature>
<dbReference type="Proteomes" id="UP000254869">
    <property type="component" value="Unassembled WGS sequence"/>
</dbReference>
<evidence type="ECO:0000256" key="2">
    <source>
        <dbReference type="ARBA" id="ARBA00022448"/>
    </source>
</evidence>
<protein>
    <submittedName>
        <fullName evidence="13">Multisubunit sodium/proton antiporter MrpA subunit /multisubunit sodium/proton antiporter MrpB subunit</fullName>
    </submittedName>
</protein>
<accession>A0A370HMC9</accession>
<feature type="transmembrane region" description="Helical" evidence="8">
    <location>
        <begin position="154"/>
        <end position="177"/>
    </location>
</feature>
<dbReference type="PANTHER" id="PTHR43373:SF1">
    <property type="entry name" value="NA(+)_H(+) ANTIPORTER SUBUNIT A"/>
    <property type="match status" value="1"/>
</dbReference>
<feature type="transmembrane region" description="Helical" evidence="8">
    <location>
        <begin position="901"/>
        <end position="920"/>
    </location>
</feature>
<evidence type="ECO:0000259" key="10">
    <source>
        <dbReference type="Pfam" id="PF04039"/>
    </source>
</evidence>
<comment type="caution">
    <text evidence="13">The sequence shown here is derived from an EMBL/GenBank/DDBJ whole genome shotgun (WGS) entry which is preliminary data.</text>
</comment>
<feature type="transmembrane region" description="Helical" evidence="8">
    <location>
        <begin position="564"/>
        <end position="582"/>
    </location>
</feature>
<evidence type="ECO:0000259" key="11">
    <source>
        <dbReference type="Pfam" id="PF13244"/>
    </source>
</evidence>
<feature type="transmembrane region" description="Helical" evidence="8">
    <location>
        <begin position="681"/>
        <end position="701"/>
    </location>
</feature>
<feature type="transmembrane region" description="Helical" evidence="8">
    <location>
        <begin position="617"/>
        <end position="636"/>
    </location>
</feature>
<evidence type="ECO:0000259" key="12">
    <source>
        <dbReference type="Pfam" id="PF20501"/>
    </source>
</evidence>
<evidence type="ECO:0000256" key="4">
    <source>
        <dbReference type="ARBA" id="ARBA00022692"/>
    </source>
</evidence>
<feature type="transmembrane region" description="Helical" evidence="8">
    <location>
        <begin position="197"/>
        <end position="221"/>
    </location>
</feature>
<dbReference type="GO" id="GO:0005886">
    <property type="term" value="C:plasma membrane"/>
    <property type="evidence" value="ECO:0007669"/>
    <property type="project" value="UniProtKB-SubCell"/>
</dbReference>
<dbReference type="PRINTS" id="PR01434">
    <property type="entry name" value="NADHDHGNASE5"/>
</dbReference>
<feature type="transmembrane region" description="Helical" evidence="8">
    <location>
        <begin position="233"/>
        <end position="251"/>
    </location>
</feature>
<proteinExistence type="predicted"/>
<dbReference type="InterPro" id="IPR025383">
    <property type="entry name" value="MrpA_C/MbhD"/>
</dbReference>
<evidence type="ECO:0000256" key="3">
    <source>
        <dbReference type="ARBA" id="ARBA00022475"/>
    </source>
</evidence>
<dbReference type="InterPro" id="IPR007182">
    <property type="entry name" value="MnhB"/>
</dbReference>
<dbReference type="InterPro" id="IPR046806">
    <property type="entry name" value="MrpA_C/MbhE"/>
</dbReference>
<comment type="subcellular location">
    <subcellularLocation>
        <location evidence="1">Cell membrane</location>
        <topology evidence="1">Multi-pass membrane protein</topology>
    </subcellularLocation>
    <subcellularLocation>
        <location evidence="7">Membrane</location>
        <topology evidence="7">Multi-pass membrane protein</topology>
    </subcellularLocation>
</comment>
<name>A0A370HMC9_9NOCA</name>
<feature type="domain" description="NADH:quinone oxidoreductase/Mrp antiporter transmembrane" evidence="9">
    <location>
        <begin position="121"/>
        <end position="397"/>
    </location>
</feature>